<evidence type="ECO:0000259" key="4">
    <source>
        <dbReference type="PROSITE" id="PS50110"/>
    </source>
</evidence>
<dbReference type="RefSeq" id="WP_073258141.1">
    <property type="nucleotide sequence ID" value="NZ_FRCR01000014.1"/>
</dbReference>
<dbReference type="InterPro" id="IPR046947">
    <property type="entry name" value="LytR-like"/>
</dbReference>
<dbReference type="PROSITE" id="PS50930">
    <property type="entry name" value="HTH_LYTTR"/>
    <property type="match status" value="1"/>
</dbReference>
<dbReference type="OrthoDB" id="9809318at2"/>
<sequence length="244" mass="28566">MVNVLILADEDHIRESLKELVSTNPLVSKIFDVSSTSEAVNIAEKRSFDIALIYIELEAEEGLDGIYIAKIMQKLNPKTYIVFLLGYPQYTIDSFQVTPDDFILKPFIRERIKEIISTLATKVVMKGENLLKSSYRIRLKMGNEILFLKPNDVIFIERQGKTTLIHTKESIYKIDKLLIELEKVLPANFVRVHRSFIINIDKIKRVKEVSRRSYEIDFYGYTKTAQMSRYKFEEYKDIFSNFQE</sequence>
<comment type="function">
    <text evidence="2">May play the central regulatory role in sporulation. It may be an element of the effector pathway responsible for the activation of sporulation genes in response to nutritional stress. Spo0A may act in concert with spo0H (a sigma factor) to control the expression of some genes that are critical to the sporulation process.</text>
</comment>
<gene>
    <name evidence="6" type="ORF">SAMN05660826_02054</name>
</gene>
<dbReference type="Pfam" id="PF04397">
    <property type="entry name" value="LytTR"/>
    <property type="match status" value="1"/>
</dbReference>
<dbReference type="PANTHER" id="PTHR37299:SF1">
    <property type="entry name" value="STAGE 0 SPORULATION PROTEIN A HOMOLOG"/>
    <property type="match status" value="1"/>
</dbReference>
<feature type="domain" description="HTH LytTR-type" evidence="5">
    <location>
        <begin position="137"/>
        <end position="241"/>
    </location>
</feature>
<evidence type="ECO:0000256" key="1">
    <source>
        <dbReference type="ARBA" id="ARBA00018672"/>
    </source>
</evidence>
<evidence type="ECO:0000256" key="2">
    <source>
        <dbReference type="ARBA" id="ARBA00024867"/>
    </source>
</evidence>
<evidence type="ECO:0000313" key="6">
    <source>
        <dbReference type="EMBL" id="SHM82059.1"/>
    </source>
</evidence>
<dbReference type="SMART" id="SM00850">
    <property type="entry name" value="LytTR"/>
    <property type="match status" value="1"/>
</dbReference>
<dbReference type="Gene3D" id="3.40.50.2300">
    <property type="match status" value="1"/>
</dbReference>
<dbReference type="EMBL" id="FRCR01000014">
    <property type="protein sequence ID" value="SHM82059.1"/>
    <property type="molecule type" value="Genomic_DNA"/>
</dbReference>
<comment type="caution">
    <text evidence="3">Lacks conserved residue(s) required for the propagation of feature annotation.</text>
</comment>
<dbReference type="InterPro" id="IPR007492">
    <property type="entry name" value="LytTR_DNA-bd_dom"/>
</dbReference>
<proteinExistence type="predicted"/>
<dbReference type="Gene3D" id="2.40.50.1020">
    <property type="entry name" value="LytTr DNA-binding domain"/>
    <property type="match status" value="1"/>
</dbReference>
<name>A0A1M7LUU9_9FIRM</name>
<dbReference type="InterPro" id="IPR001789">
    <property type="entry name" value="Sig_transdc_resp-reg_receiver"/>
</dbReference>
<protein>
    <recommendedName>
        <fullName evidence="1">Stage 0 sporulation protein A homolog</fullName>
    </recommendedName>
</protein>
<evidence type="ECO:0000256" key="3">
    <source>
        <dbReference type="PROSITE-ProRule" id="PRU00169"/>
    </source>
</evidence>
<evidence type="ECO:0000259" key="5">
    <source>
        <dbReference type="PROSITE" id="PS50930"/>
    </source>
</evidence>
<dbReference type="PROSITE" id="PS50110">
    <property type="entry name" value="RESPONSE_REGULATORY"/>
    <property type="match status" value="1"/>
</dbReference>
<keyword evidence="7" id="KW-1185">Reference proteome</keyword>
<dbReference type="PANTHER" id="PTHR37299">
    <property type="entry name" value="TRANSCRIPTIONAL REGULATOR-RELATED"/>
    <property type="match status" value="1"/>
</dbReference>
<feature type="domain" description="Response regulatory" evidence="4">
    <location>
        <begin position="3"/>
        <end position="120"/>
    </location>
</feature>
<organism evidence="6 7">
    <name type="scientific">Caldanaerovirga acetigignens</name>
    <dbReference type="NCBI Taxonomy" id="447595"/>
    <lineage>
        <taxon>Bacteria</taxon>
        <taxon>Bacillati</taxon>
        <taxon>Bacillota</taxon>
        <taxon>Clostridia</taxon>
        <taxon>Thermosediminibacterales</taxon>
        <taxon>Thermosediminibacteraceae</taxon>
        <taxon>Caldanaerovirga</taxon>
    </lineage>
</organism>
<dbReference type="Pfam" id="PF00072">
    <property type="entry name" value="Response_reg"/>
    <property type="match status" value="1"/>
</dbReference>
<evidence type="ECO:0000313" key="7">
    <source>
        <dbReference type="Proteomes" id="UP000184375"/>
    </source>
</evidence>
<dbReference type="InterPro" id="IPR011006">
    <property type="entry name" value="CheY-like_superfamily"/>
</dbReference>
<dbReference type="STRING" id="447595.SAMN05660826_02054"/>
<dbReference type="Proteomes" id="UP000184375">
    <property type="component" value="Unassembled WGS sequence"/>
</dbReference>
<reference evidence="7" key="1">
    <citation type="submission" date="2016-11" db="EMBL/GenBank/DDBJ databases">
        <authorList>
            <person name="Varghese N."/>
            <person name="Submissions S."/>
        </authorList>
    </citation>
    <scope>NUCLEOTIDE SEQUENCE [LARGE SCALE GENOMIC DNA]</scope>
    <source>
        <strain evidence="7">DSM 18802</strain>
    </source>
</reference>
<dbReference type="AlphaFoldDB" id="A0A1M7LUU9"/>
<dbReference type="SMART" id="SM00448">
    <property type="entry name" value="REC"/>
    <property type="match status" value="1"/>
</dbReference>
<accession>A0A1M7LUU9</accession>
<dbReference type="SUPFAM" id="SSF52172">
    <property type="entry name" value="CheY-like"/>
    <property type="match status" value="1"/>
</dbReference>
<dbReference type="GO" id="GO:0000156">
    <property type="term" value="F:phosphorelay response regulator activity"/>
    <property type="evidence" value="ECO:0007669"/>
    <property type="project" value="InterPro"/>
</dbReference>
<dbReference type="GO" id="GO:0003677">
    <property type="term" value="F:DNA binding"/>
    <property type="evidence" value="ECO:0007669"/>
    <property type="project" value="InterPro"/>
</dbReference>